<dbReference type="InterPro" id="IPR051536">
    <property type="entry name" value="UDG_Type-4/5"/>
</dbReference>
<keyword evidence="3" id="KW-0227">DNA damage</keyword>
<evidence type="ECO:0000259" key="8">
    <source>
        <dbReference type="Pfam" id="PF03167"/>
    </source>
</evidence>
<accession>A0ABT0TTX4</accession>
<keyword evidence="5" id="KW-0408">Iron</keyword>
<sequence>MQTLQRALLLQKLYLLKSIGFDYCNLQFQKPLQTQFPSQSPKNLNQIIKECQLCPQKLSPPHTGLCNPRSKLLFLTMTPLLDLQMRFVSKGALMLKKIIENVFALQLQEVSILSLLKCEIPKNTQDKCAKNCMGYFLKQLEFSQSKIIVILGEEVYSALTQDKTPYKDIQGKLLKWNGLKLFPTFSLTQLLRQPEFKIQAHKEFLTLKKDFYENN</sequence>
<name>A0ABT0TTX4_9HELI</name>
<evidence type="ECO:0000256" key="1">
    <source>
        <dbReference type="ARBA" id="ARBA00022485"/>
    </source>
</evidence>
<dbReference type="PANTHER" id="PTHR33693">
    <property type="entry name" value="TYPE-5 URACIL-DNA GLYCOSYLASE"/>
    <property type="match status" value="1"/>
</dbReference>
<feature type="domain" description="Uracil-DNA glycosylase-like" evidence="8">
    <location>
        <begin position="64"/>
        <end position="202"/>
    </location>
</feature>
<dbReference type="Proteomes" id="UP001057522">
    <property type="component" value="Unassembled WGS sequence"/>
</dbReference>
<keyword evidence="6" id="KW-0411">Iron-sulfur</keyword>
<evidence type="ECO:0000313" key="10">
    <source>
        <dbReference type="Proteomes" id="UP001057522"/>
    </source>
</evidence>
<comment type="caution">
    <text evidence="9">The sequence shown here is derived from an EMBL/GenBank/DDBJ whole genome shotgun (WGS) entry which is preliminary data.</text>
</comment>
<dbReference type="InterPro" id="IPR036895">
    <property type="entry name" value="Uracil-DNA_glycosylase-like_sf"/>
</dbReference>
<evidence type="ECO:0000313" key="9">
    <source>
        <dbReference type="EMBL" id="MCL9819379.1"/>
    </source>
</evidence>
<reference evidence="9" key="1">
    <citation type="submission" date="2022-06" db="EMBL/GenBank/DDBJ databases">
        <title>Helicobacter colisuis sp. nov.</title>
        <authorList>
            <person name="Papic B."/>
            <person name="Gruntar I."/>
        </authorList>
    </citation>
    <scope>NUCLEOTIDE SEQUENCE</scope>
    <source>
        <strain evidence="9">11154-15</strain>
    </source>
</reference>
<evidence type="ECO:0000256" key="4">
    <source>
        <dbReference type="ARBA" id="ARBA00022801"/>
    </source>
</evidence>
<dbReference type="EMBL" id="JAMOKX010000003">
    <property type="protein sequence ID" value="MCL9819379.1"/>
    <property type="molecule type" value="Genomic_DNA"/>
</dbReference>
<dbReference type="RefSeq" id="WP_250604059.1">
    <property type="nucleotide sequence ID" value="NZ_JAMOKX010000003.1"/>
</dbReference>
<keyword evidence="4" id="KW-0378">Hydrolase</keyword>
<evidence type="ECO:0000256" key="5">
    <source>
        <dbReference type="ARBA" id="ARBA00023004"/>
    </source>
</evidence>
<evidence type="ECO:0000256" key="2">
    <source>
        <dbReference type="ARBA" id="ARBA00022723"/>
    </source>
</evidence>
<organism evidence="9 10">
    <name type="scientific">Helicobacter colisuis</name>
    <dbReference type="NCBI Taxonomy" id="2949739"/>
    <lineage>
        <taxon>Bacteria</taxon>
        <taxon>Pseudomonadati</taxon>
        <taxon>Campylobacterota</taxon>
        <taxon>Epsilonproteobacteria</taxon>
        <taxon>Campylobacterales</taxon>
        <taxon>Helicobacteraceae</taxon>
        <taxon>Helicobacter</taxon>
    </lineage>
</organism>
<evidence type="ECO:0000256" key="3">
    <source>
        <dbReference type="ARBA" id="ARBA00022763"/>
    </source>
</evidence>
<dbReference type="Gene3D" id="3.40.470.10">
    <property type="entry name" value="Uracil-DNA glycosylase-like domain"/>
    <property type="match status" value="1"/>
</dbReference>
<protein>
    <submittedName>
        <fullName evidence="9">Uracil-DNA glycosylase</fullName>
    </submittedName>
</protein>
<keyword evidence="10" id="KW-1185">Reference proteome</keyword>
<keyword evidence="1" id="KW-0004">4Fe-4S</keyword>
<gene>
    <name evidence="9" type="ORF">NCR95_04240</name>
</gene>
<proteinExistence type="predicted"/>
<keyword evidence="7" id="KW-0234">DNA repair</keyword>
<evidence type="ECO:0000256" key="6">
    <source>
        <dbReference type="ARBA" id="ARBA00023014"/>
    </source>
</evidence>
<dbReference type="Pfam" id="PF03167">
    <property type="entry name" value="UDG"/>
    <property type="match status" value="1"/>
</dbReference>
<keyword evidence="2" id="KW-0479">Metal-binding</keyword>
<dbReference type="SUPFAM" id="SSF52141">
    <property type="entry name" value="Uracil-DNA glycosylase-like"/>
    <property type="match status" value="1"/>
</dbReference>
<dbReference type="PANTHER" id="PTHR33693:SF1">
    <property type="entry name" value="TYPE-4 URACIL-DNA GLYCOSYLASE"/>
    <property type="match status" value="1"/>
</dbReference>
<evidence type="ECO:0000256" key="7">
    <source>
        <dbReference type="ARBA" id="ARBA00023204"/>
    </source>
</evidence>
<dbReference type="InterPro" id="IPR005122">
    <property type="entry name" value="Uracil-DNA_glycosylase-like"/>
</dbReference>